<evidence type="ECO:0000313" key="3">
    <source>
        <dbReference type="Proteomes" id="UP000247409"/>
    </source>
</evidence>
<protein>
    <submittedName>
        <fullName evidence="2">Uncharacterized protein</fullName>
    </submittedName>
</protein>
<accession>A0A2V3IKF7</accession>
<sequence length="173" mass="18548">MAPSSPSTPPVAAKAGVRAPSSLDNGETLLIEERRNAYLATQVPGSIVPKLPTFQHGNVARTSWIDLVKALRNYGNIPNISGRSDVVSRLHAVGPDHATLEEDIKPQVETKPPKRVSTASGVDATSGSWMQNVGAPKVAAEYLAPTHQHRAQSERLRALPRKADHTEAVQISI</sequence>
<keyword evidence="3" id="KW-1185">Reference proteome</keyword>
<dbReference type="EMBL" id="NBIV01000159">
    <property type="protein sequence ID" value="PXF42529.1"/>
    <property type="molecule type" value="Genomic_DNA"/>
</dbReference>
<name>A0A2V3IKF7_9FLOR</name>
<reference evidence="2 3" key="1">
    <citation type="journal article" date="2018" name="Mol. Biol. Evol.">
        <title>Analysis of the draft genome of the red seaweed Gracilariopsis chorda provides insights into genome size evolution in Rhodophyta.</title>
        <authorList>
            <person name="Lee J."/>
            <person name="Yang E.C."/>
            <person name="Graf L."/>
            <person name="Yang J.H."/>
            <person name="Qiu H."/>
            <person name="Zel Zion U."/>
            <person name="Chan C.X."/>
            <person name="Stephens T.G."/>
            <person name="Weber A.P.M."/>
            <person name="Boo G.H."/>
            <person name="Boo S.M."/>
            <person name="Kim K.M."/>
            <person name="Shin Y."/>
            <person name="Jung M."/>
            <person name="Lee S.J."/>
            <person name="Yim H.S."/>
            <person name="Lee J.H."/>
            <person name="Bhattacharya D."/>
            <person name="Yoon H.S."/>
        </authorList>
    </citation>
    <scope>NUCLEOTIDE SEQUENCE [LARGE SCALE GENOMIC DNA]</scope>
    <source>
        <strain evidence="2 3">SKKU-2015</strain>
        <tissue evidence="2">Whole body</tissue>
    </source>
</reference>
<proteinExistence type="predicted"/>
<feature type="region of interest" description="Disordered" evidence="1">
    <location>
        <begin position="1"/>
        <end position="25"/>
    </location>
</feature>
<evidence type="ECO:0000313" key="2">
    <source>
        <dbReference type="EMBL" id="PXF42529.1"/>
    </source>
</evidence>
<organism evidence="2 3">
    <name type="scientific">Gracilariopsis chorda</name>
    <dbReference type="NCBI Taxonomy" id="448386"/>
    <lineage>
        <taxon>Eukaryota</taxon>
        <taxon>Rhodophyta</taxon>
        <taxon>Florideophyceae</taxon>
        <taxon>Rhodymeniophycidae</taxon>
        <taxon>Gracilariales</taxon>
        <taxon>Gracilariaceae</taxon>
        <taxon>Gracilariopsis</taxon>
    </lineage>
</organism>
<dbReference type="Proteomes" id="UP000247409">
    <property type="component" value="Unassembled WGS sequence"/>
</dbReference>
<dbReference type="AlphaFoldDB" id="A0A2V3IKF7"/>
<feature type="compositionally biased region" description="Low complexity" evidence="1">
    <location>
        <begin position="1"/>
        <end position="15"/>
    </location>
</feature>
<comment type="caution">
    <text evidence="2">The sequence shown here is derived from an EMBL/GenBank/DDBJ whole genome shotgun (WGS) entry which is preliminary data.</text>
</comment>
<evidence type="ECO:0000256" key="1">
    <source>
        <dbReference type="SAM" id="MobiDB-lite"/>
    </source>
</evidence>
<gene>
    <name evidence="2" type="ORF">BWQ96_07746</name>
</gene>